<accession>A0ABW5WQG9</accession>
<keyword evidence="2" id="KW-1185">Reference proteome</keyword>
<evidence type="ECO:0000313" key="1">
    <source>
        <dbReference type="EMBL" id="MFD2824505.1"/>
    </source>
</evidence>
<protein>
    <submittedName>
        <fullName evidence="1">Uncharacterized protein</fullName>
    </submittedName>
</protein>
<gene>
    <name evidence="1" type="ORF">ACFS5M_12555</name>
</gene>
<organism evidence="1 2">
    <name type="scientific">Lacinutrix iliipiscaria</name>
    <dbReference type="NCBI Taxonomy" id="1230532"/>
    <lineage>
        <taxon>Bacteria</taxon>
        <taxon>Pseudomonadati</taxon>
        <taxon>Bacteroidota</taxon>
        <taxon>Flavobacteriia</taxon>
        <taxon>Flavobacteriales</taxon>
        <taxon>Flavobacteriaceae</taxon>
        <taxon>Lacinutrix</taxon>
    </lineage>
</organism>
<proteinExistence type="predicted"/>
<sequence>MSDAGVFKIFIMKLKEQLNKLETNLTVHSHIINLIDEGNDIRSIRAVCVNMINYTGEQIKILKAEHHDL</sequence>
<dbReference type="EMBL" id="JBHUOV010000011">
    <property type="protein sequence ID" value="MFD2824505.1"/>
    <property type="molecule type" value="Genomic_DNA"/>
</dbReference>
<dbReference type="Proteomes" id="UP001597533">
    <property type="component" value="Unassembled WGS sequence"/>
</dbReference>
<reference evidence="2" key="1">
    <citation type="journal article" date="2019" name="Int. J. Syst. Evol. Microbiol.">
        <title>The Global Catalogue of Microorganisms (GCM) 10K type strain sequencing project: providing services to taxonomists for standard genome sequencing and annotation.</title>
        <authorList>
            <consortium name="The Broad Institute Genomics Platform"/>
            <consortium name="The Broad Institute Genome Sequencing Center for Infectious Disease"/>
            <person name="Wu L."/>
            <person name="Ma J."/>
        </authorList>
    </citation>
    <scope>NUCLEOTIDE SEQUENCE [LARGE SCALE GENOMIC DNA]</scope>
    <source>
        <strain evidence="2">KCTC 32141</strain>
    </source>
</reference>
<name>A0ABW5WQG9_9FLAO</name>
<evidence type="ECO:0000313" key="2">
    <source>
        <dbReference type="Proteomes" id="UP001597533"/>
    </source>
</evidence>
<comment type="caution">
    <text evidence="1">The sequence shown here is derived from an EMBL/GenBank/DDBJ whole genome shotgun (WGS) entry which is preliminary data.</text>
</comment>